<evidence type="ECO:0000313" key="1">
    <source>
        <dbReference type="EMBL" id="CEN35910.1"/>
    </source>
</evidence>
<accession>A0A0B7H997</accession>
<gene>
    <name evidence="1" type="ORF">CCYN2B_290047</name>
</gene>
<reference evidence="2" key="1">
    <citation type="submission" date="2015-01" db="EMBL/GenBank/DDBJ databases">
        <authorList>
            <person name="MANFREDI Pablo"/>
        </authorList>
    </citation>
    <scope>NUCLEOTIDE SEQUENCE [LARGE SCALE GENOMIC DNA]</scope>
    <source>
        <strain evidence="2">Ccyn2B</strain>
    </source>
</reference>
<protein>
    <submittedName>
        <fullName evidence="1">Uncharacterized protein</fullName>
    </submittedName>
</protein>
<name>A0A0B7H997_9FLAO</name>
<sequence>MGNLKLKGKDILKLGYPNNQSVNVALEVMKRNFNDKNQAYIKSLLKEILANPKAFEKHLTFGQIAEEDSLSKFAY</sequence>
<keyword evidence="2" id="KW-1185">Reference proteome</keyword>
<evidence type="ECO:0000313" key="2">
    <source>
        <dbReference type="Proteomes" id="UP000038055"/>
    </source>
</evidence>
<dbReference type="EMBL" id="CDOD01000022">
    <property type="protein sequence ID" value="CEN35910.1"/>
    <property type="molecule type" value="Genomic_DNA"/>
</dbReference>
<proteinExistence type="predicted"/>
<dbReference type="Proteomes" id="UP000038055">
    <property type="component" value="Unassembled WGS sequence"/>
</dbReference>
<dbReference type="AlphaFoldDB" id="A0A0B7H997"/>
<organism evidence="1 2">
    <name type="scientific">Capnocytophaga cynodegmi</name>
    <dbReference type="NCBI Taxonomy" id="28189"/>
    <lineage>
        <taxon>Bacteria</taxon>
        <taxon>Pseudomonadati</taxon>
        <taxon>Bacteroidota</taxon>
        <taxon>Flavobacteriia</taxon>
        <taxon>Flavobacteriales</taxon>
        <taxon>Flavobacteriaceae</taxon>
        <taxon>Capnocytophaga</taxon>
    </lineage>
</organism>